<gene>
    <name evidence="2" type="ORF">NCTC13294_01398</name>
</gene>
<dbReference type="RefSeq" id="WP_115611678.1">
    <property type="nucleotide sequence ID" value="NZ_UFUW01000001.1"/>
</dbReference>
<name>A0A381E8L9_9GAMM</name>
<protein>
    <submittedName>
        <fullName evidence="2">Integrating conjugative element membrane protein, PFL_4697 family</fullName>
    </submittedName>
</protein>
<keyword evidence="1" id="KW-1133">Transmembrane helix</keyword>
<feature type="transmembrane region" description="Helical" evidence="1">
    <location>
        <begin position="20"/>
        <end position="48"/>
    </location>
</feature>
<organism evidence="2 3">
    <name type="scientific">Cardiobacterium valvarum</name>
    <dbReference type="NCBI Taxonomy" id="194702"/>
    <lineage>
        <taxon>Bacteria</taxon>
        <taxon>Pseudomonadati</taxon>
        <taxon>Pseudomonadota</taxon>
        <taxon>Gammaproteobacteria</taxon>
        <taxon>Cardiobacteriales</taxon>
        <taxon>Cardiobacteriaceae</taxon>
        <taxon>Cardiobacterium</taxon>
    </lineage>
</organism>
<keyword evidence="3" id="KW-1185">Reference proteome</keyword>
<dbReference type="Pfam" id="PF14348">
    <property type="entry name" value="DtrJ-like"/>
    <property type="match status" value="1"/>
</dbReference>
<dbReference type="InterPro" id="IPR022266">
    <property type="entry name" value="DtrJ-like"/>
</dbReference>
<dbReference type="OrthoDB" id="8443503at2"/>
<sequence>MAKKKQQQNNVAEKPKKRSLLGLLFMPFGLVLAMVSYLILSVIVSTGIEWAGMLFGWWDYGHAERTLAVELTYLGDNFTTTLLGMSAQDAGQTVIAWFKHWLVLPQDAPHGIGQKLISTQVLEQFLAKWAYYRNAFIFTLMVTGIRCLIVSLSTVLLVLVGMLAAIDGLHMRELRKVTGGVEHAGVYHHAKALVPYTIGLSPVIYLSWPNPVNPNYILLPGVGLFYLAILTSFATFKKIV</sequence>
<evidence type="ECO:0000256" key="1">
    <source>
        <dbReference type="SAM" id="Phobius"/>
    </source>
</evidence>
<evidence type="ECO:0000313" key="3">
    <source>
        <dbReference type="Proteomes" id="UP000254572"/>
    </source>
</evidence>
<proteinExistence type="predicted"/>
<dbReference type="Proteomes" id="UP000254572">
    <property type="component" value="Unassembled WGS sequence"/>
</dbReference>
<feature type="transmembrane region" description="Helical" evidence="1">
    <location>
        <begin position="135"/>
        <end position="165"/>
    </location>
</feature>
<feature type="transmembrane region" description="Helical" evidence="1">
    <location>
        <begin position="186"/>
        <end position="205"/>
    </location>
</feature>
<keyword evidence="1" id="KW-0812">Transmembrane</keyword>
<feature type="transmembrane region" description="Helical" evidence="1">
    <location>
        <begin position="217"/>
        <end position="236"/>
    </location>
</feature>
<keyword evidence="1" id="KW-0472">Membrane</keyword>
<dbReference type="AlphaFoldDB" id="A0A381E8L9"/>
<reference evidence="2 3" key="1">
    <citation type="submission" date="2018-06" db="EMBL/GenBank/DDBJ databases">
        <authorList>
            <consortium name="Pathogen Informatics"/>
            <person name="Doyle S."/>
        </authorList>
    </citation>
    <scope>NUCLEOTIDE SEQUENCE [LARGE SCALE GENOMIC DNA]</scope>
    <source>
        <strain evidence="2 3">NCTC13294</strain>
    </source>
</reference>
<evidence type="ECO:0000313" key="2">
    <source>
        <dbReference type="EMBL" id="SUX23018.1"/>
    </source>
</evidence>
<accession>A0A381E8L9</accession>
<dbReference type="EMBL" id="UFUW01000001">
    <property type="protein sequence ID" value="SUX23018.1"/>
    <property type="molecule type" value="Genomic_DNA"/>
</dbReference>